<organism evidence="3 4">
    <name type="scientific">Arachnia rubra</name>
    <dbReference type="NCBI Taxonomy" id="1547448"/>
    <lineage>
        <taxon>Bacteria</taxon>
        <taxon>Bacillati</taxon>
        <taxon>Actinomycetota</taxon>
        <taxon>Actinomycetes</taxon>
        <taxon>Propionibacteriales</taxon>
        <taxon>Propionibacteriaceae</taxon>
        <taxon>Arachnia</taxon>
    </lineage>
</organism>
<accession>A0ABX7Y6A1</accession>
<feature type="compositionally biased region" description="Low complexity" evidence="1">
    <location>
        <begin position="149"/>
        <end position="160"/>
    </location>
</feature>
<name>A0ABX7Y6A1_9ACTN</name>
<keyword evidence="2" id="KW-0472">Membrane</keyword>
<reference evidence="3 4" key="1">
    <citation type="submission" date="2021-03" db="EMBL/GenBank/DDBJ databases">
        <title>Human Oral Microbial Genomes.</title>
        <authorList>
            <person name="Johnston C.D."/>
            <person name="Chen T."/>
            <person name="Dewhirst F.E."/>
        </authorList>
    </citation>
    <scope>NUCLEOTIDE SEQUENCE [LARGE SCALE GENOMIC DNA]</scope>
    <source>
        <strain evidence="3 4">DSMZ 100122</strain>
    </source>
</reference>
<feature type="region of interest" description="Disordered" evidence="1">
    <location>
        <begin position="427"/>
        <end position="475"/>
    </location>
</feature>
<dbReference type="Proteomes" id="UP000678513">
    <property type="component" value="Chromosome"/>
</dbReference>
<feature type="region of interest" description="Disordered" evidence="1">
    <location>
        <begin position="54"/>
        <end position="391"/>
    </location>
</feature>
<feature type="compositionally biased region" description="Low complexity" evidence="1">
    <location>
        <begin position="316"/>
        <end position="326"/>
    </location>
</feature>
<feature type="compositionally biased region" description="Acidic residues" evidence="1">
    <location>
        <begin position="199"/>
        <end position="214"/>
    </location>
</feature>
<feature type="compositionally biased region" description="Pro residues" evidence="1">
    <location>
        <begin position="282"/>
        <end position="296"/>
    </location>
</feature>
<keyword evidence="2" id="KW-1133">Transmembrane helix</keyword>
<proteinExistence type="predicted"/>
<feature type="compositionally biased region" description="Pro residues" evidence="1">
    <location>
        <begin position="235"/>
        <end position="244"/>
    </location>
</feature>
<keyword evidence="2" id="KW-0812">Transmembrane</keyword>
<evidence type="ECO:0000256" key="2">
    <source>
        <dbReference type="SAM" id="Phobius"/>
    </source>
</evidence>
<protein>
    <submittedName>
        <fullName evidence="3">DUF1707 domain-containing protein</fullName>
    </submittedName>
</protein>
<feature type="compositionally biased region" description="Low complexity" evidence="1">
    <location>
        <begin position="345"/>
        <end position="369"/>
    </location>
</feature>
<keyword evidence="4" id="KW-1185">Reference proteome</keyword>
<gene>
    <name evidence="3" type="ORF">J5A65_02190</name>
</gene>
<feature type="compositionally biased region" description="Pro residues" evidence="1">
    <location>
        <begin position="370"/>
        <end position="383"/>
    </location>
</feature>
<feature type="transmembrane region" description="Helical" evidence="2">
    <location>
        <begin position="400"/>
        <end position="419"/>
    </location>
</feature>
<evidence type="ECO:0000256" key="1">
    <source>
        <dbReference type="SAM" id="MobiDB-lite"/>
    </source>
</evidence>
<evidence type="ECO:0000313" key="3">
    <source>
        <dbReference type="EMBL" id="QUC08581.1"/>
    </source>
</evidence>
<sequence length="475" mass="49784">MTSNPLTSEDLFRCRRVLDEALAADKLDSEQYRKRIRELVAATTMEELNAVTRDLVPQPGHTPSPGESQAGDEGHVIPVILSSASPGPQEPVSRAVQLPGPADPASSAPETPSEEEPVTRMVPLATSIEPDLEPSPPSPETPDEEPMTRVVRVPRPIEPVQLVQAEPESPAGAEATEPTTQLPDMFPGEPDYEGYAPSPDEDLSSGFDDFDDSDAPTQVLQGIREAFSQDDEPATAPPEPPQPVLPYSQNPVFTPADPAAGYTAAEPSQPETEPSPATLAAMPPPADPSVTVPPPQASWSMPGQDALASMPPPDPMSAMPSQSAMPPAGPHAVAPYFGAPQDFRAPQAAPAYSPYSDAPASAPYQQPVPLYQPPAQPYQPPAPSYQEAPAPQRRISPGTWIAVTLMVLALLAFISYLLISRAGSHAAPSPSVQAQSSGALMASQPTPTAASPSQAAASPSLPEGSMRLVDHGGRA</sequence>
<dbReference type="RefSeq" id="WP_212324727.1">
    <property type="nucleotide sequence ID" value="NZ_AP024463.1"/>
</dbReference>
<evidence type="ECO:0000313" key="4">
    <source>
        <dbReference type="Proteomes" id="UP000678513"/>
    </source>
</evidence>
<feature type="compositionally biased region" description="Low complexity" evidence="1">
    <location>
        <begin position="427"/>
        <end position="460"/>
    </location>
</feature>
<dbReference type="EMBL" id="CP072384">
    <property type="protein sequence ID" value="QUC08581.1"/>
    <property type="molecule type" value="Genomic_DNA"/>
</dbReference>